<organism evidence="2 3">
    <name type="scientific">Aphanothece sacrum FPU1</name>
    <dbReference type="NCBI Taxonomy" id="1920663"/>
    <lineage>
        <taxon>Bacteria</taxon>
        <taxon>Bacillati</taxon>
        <taxon>Cyanobacteriota</taxon>
        <taxon>Cyanophyceae</taxon>
        <taxon>Oscillatoriophycideae</taxon>
        <taxon>Chroococcales</taxon>
        <taxon>Aphanothecaceae</taxon>
        <taxon>Aphanothece</taxon>
    </lineage>
</organism>
<sequence length="108" mass="12663">MTPEERLSQIEALFATAAKYTTRHEAAITRQEEAIARQEEAIARHEEVIVRHEETLERLDNQVIDLNLKLAETVEIMRDLAVYQRQSQEEIQRIWQYLMSQTSNGHNS</sequence>
<keyword evidence="3" id="KW-1185">Reference proteome</keyword>
<evidence type="ECO:0000313" key="3">
    <source>
        <dbReference type="Proteomes" id="UP000287247"/>
    </source>
</evidence>
<dbReference type="RefSeq" id="WP_124978316.1">
    <property type="nucleotide sequence ID" value="NZ_BDQK01000003.1"/>
</dbReference>
<dbReference type="AlphaFoldDB" id="A0A401IEI6"/>
<dbReference type="OrthoDB" id="489099at2"/>
<accession>A0A401IEI6</accession>
<keyword evidence="1" id="KW-0175">Coiled coil</keyword>
<gene>
    <name evidence="2" type="ORF">AsFPU1_0988</name>
</gene>
<dbReference type="Proteomes" id="UP000287247">
    <property type="component" value="Unassembled WGS sequence"/>
</dbReference>
<dbReference type="EMBL" id="BDQK01000003">
    <property type="protein sequence ID" value="GBF79590.1"/>
    <property type="molecule type" value="Genomic_DNA"/>
</dbReference>
<feature type="coiled-coil region" evidence="1">
    <location>
        <begin position="28"/>
        <end position="69"/>
    </location>
</feature>
<evidence type="ECO:0000313" key="2">
    <source>
        <dbReference type="EMBL" id="GBF79590.1"/>
    </source>
</evidence>
<reference evidence="3" key="1">
    <citation type="submission" date="2017-05" db="EMBL/GenBank/DDBJ databases">
        <title>Physiological properties and genetic analysis related to exopolysaccharide production of fresh-water unicellular cyanobacterium Aphanothece sacrum, Suizenji Nori, that has been cultured as a food source in Japan.</title>
        <authorList>
            <person name="Kanesaki Y."/>
            <person name="Yoshikawa S."/>
            <person name="Ohki K."/>
        </authorList>
    </citation>
    <scope>NUCLEOTIDE SEQUENCE [LARGE SCALE GENOMIC DNA]</scope>
    <source>
        <strain evidence="3">FPU1</strain>
    </source>
</reference>
<proteinExistence type="predicted"/>
<name>A0A401IEI6_APHSA</name>
<comment type="caution">
    <text evidence="2">The sequence shown here is derived from an EMBL/GenBank/DDBJ whole genome shotgun (WGS) entry which is preliminary data.</text>
</comment>
<protein>
    <submittedName>
        <fullName evidence="2">Chromosome segregation ATPase</fullName>
    </submittedName>
</protein>
<evidence type="ECO:0000256" key="1">
    <source>
        <dbReference type="SAM" id="Coils"/>
    </source>
</evidence>